<name>A0A3N2BE78_9MICO</name>
<dbReference type="GO" id="GO:0012505">
    <property type="term" value="C:endomembrane system"/>
    <property type="evidence" value="ECO:0007669"/>
    <property type="project" value="UniProtKB-SubCell"/>
</dbReference>
<proteinExistence type="predicted"/>
<dbReference type="GO" id="GO:0004252">
    <property type="term" value="F:serine-type endopeptidase activity"/>
    <property type="evidence" value="ECO:0007669"/>
    <property type="project" value="InterPro"/>
</dbReference>
<dbReference type="SUPFAM" id="SSF51306">
    <property type="entry name" value="LexA/Signal peptidase"/>
    <property type="match status" value="1"/>
</dbReference>
<evidence type="ECO:0000256" key="2">
    <source>
        <dbReference type="SAM" id="MobiDB-lite"/>
    </source>
</evidence>
<dbReference type="EMBL" id="RKHK01000001">
    <property type="protein sequence ID" value="ROR73563.1"/>
    <property type="molecule type" value="Genomic_DNA"/>
</dbReference>
<evidence type="ECO:0000259" key="4">
    <source>
        <dbReference type="Pfam" id="PF00717"/>
    </source>
</evidence>
<dbReference type="Proteomes" id="UP000280668">
    <property type="component" value="Unassembled WGS sequence"/>
</dbReference>
<gene>
    <name evidence="5" type="ORF">EDD31_1950</name>
</gene>
<keyword evidence="6" id="KW-1185">Reference proteome</keyword>
<comment type="caution">
    <text evidence="5">The sequence shown here is derived from an EMBL/GenBank/DDBJ whole genome shotgun (WGS) entry which is preliminary data.</text>
</comment>
<dbReference type="Pfam" id="PF00717">
    <property type="entry name" value="Peptidase_S24"/>
    <property type="match status" value="1"/>
</dbReference>
<feature type="domain" description="Peptidase S24/S26A/S26B/S26C" evidence="4">
    <location>
        <begin position="32"/>
        <end position="94"/>
    </location>
</feature>
<feature type="transmembrane region" description="Helical" evidence="3">
    <location>
        <begin position="130"/>
        <end position="148"/>
    </location>
</feature>
<keyword evidence="3" id="KW-1133">Transmembrane helix</keyword>
<accession>A0A3N2BE78</accession>
<organism evidence="5 6">
    <name type="scientific">Bogoriella caseilytica</name>
    <dbReference type="NCBI Taxonomy" id="56055"/>
    <lineage>
        <taxon>Bacteria</taxon>
        <taxon>Bacillati</taxon>
        <taxon>Actinomycetota</taxon>
        <taxon>Actinomycetes</taxon>
        <taxon>Micrococcales</taxon>
        <taxon>Bogoriellaceae</taxon>
        <taxon>Bogoriella</taxon>
    </lineage>
</organism>
<keyword evidence="3" id="KW-0472">Membrane</keyword>
<sequence length="231" mass="23958">MTAPPRWLSALVAAIAVLLLTGPLLLGLAGVRLVTVAGGSMAPAYQPGDIVLVTPPSGHDLRLGEVVLIGEPPTAYLHRVTEADGHRARLRGDANTVADPAWVTQADVTGVSTGHLTAPLATAVHAATALPGRVILAIMFVAALSLVAQARRCEQSRGHSRRVVHEWRRLLPQIPGADAAGDTGRVGHHDDVVSEALEHLRGDAAGVATTEVEPVPPVHGPEGLHHGPHAP</sequence>
<feature type="region of interest" description="Disordered" evidence="2">
    <location>
        <begin position="207"/>
        <end position="231"/>
    </location>
</feature>
<dbReference type="CDD" id="cd06530">
    <property type="entry name" value="S26_SPase_I"/>
    <property type="match status" value="1"/>
</dbReference>
<dbReference type="GO" id="GO:0006465">
    <property type="term" value="P:signal peptide processing"/>
    <property type="evidence" value="ECO:0007669"/>
    <property type="project" value="InterPro"/>
</dbReference>
<comment type="subcellular location">
    <subcellularLocation>
        <location evidence="1">Endomembrane system</location>
    </subcellularLocation>
</comment>
<dbReference type="AlphaFoldDB" id="A0A3N2BE78"/>
<dbReference type="InterPro" id="IPR019533">
    <property type="entry name" value="Peptidase_S26"/>
</dbReference>
<evidence type="ECO:0000256" key="1">
    <source>
        <dbReference type="ARBA" id="ARBA00004308"/>
    </source>
</evidence>
<protein>
    <submittedName>
        <fullName evidence="5">Signal peptidase I</fullName>
    </submittedName>
</protein>
<evidence type="ECO:0000256" key="3">
    <source>
        <dbReference type="SAM" id="Phobius"/>
    </source>
</evidence>
<reference evidence="5 6" key="1">
    <citation type="submission" date="2018-11" db="EMBL/GenBank/DDBJ databases">
        <title>Sequencing the genomes of 1000 actinobacteria strains.</title>
        <authorList>
            <person name="Klenk H.-P."/>
        </authorList>
    </citation>
    <scope>NUCLEOTIDE SEQUENCE [LARGE SCALE GENOMIC DNA]</scope>
    <source>
        <strain evidence="5 6">DSM 11294</strain>
    </source>
</reference>
<keyword evidence="3" id="KW-0812">Transmembrane</keyword>
<dbReference type="InterPro" id="IPR036286">
    <property type="entry name" value="LexA/Signal_pep-like_sf"/>
</dbReference>
<dbReference type="InterPro" id="IPR015927">
    <property type="entry name" value="Peptidase_S24_S26A/B/C"/>
</dbReference>
<evidence type="ECO:0000313" key="6">
    <source>
        <dbReference type="Proteomes" id="UP000280668"/>
    </source>
</evidence>
<evidence type="ECO:0000313" key="5">
    <source>
        <dbReference type="EMBL" id="ROR73563.1"/>
    </source>
</evidence>